<dbReference type="EMBL" id="JAPMXC010000001">
    <property type="protein sequence ID" value="MCY0385749.1"/>
    <property type="molecule type" value="Genomic_DNA"/>
</dbReference>
<gene>
    <name evidence="6" type="ORF">OVY01_00530</name>
</gene>
<evidence type="ECO:0000256" key="2">
    <source>
        <dbReference type="ARBA" id="ARBA00023015"/>
    </source>
</evidence>
<dbReference type="PANTHER" id="PTHR30126">
    <property type="entry name" value="HTH-TYPE TRANSCRIPTIONAL REGULATOR"/>
    <property type="match status" value="1"/>
</dbReference>
<dbReference type="Pfam" id="PF00126">
    <property type="entry name" value="HTH_1"/>
    <property type="match status" value="1"/>
</dbReference>
<organism evidence="6 7">
    <name type="scientific">Robbsia betulipollinis</name>
    <dbReference type="NCBI Taxonomy" id="2981849"/>
    <lineage>
        <taxon>Bacteria</taxon>
        <taxon>Pseudomonadati</taxon>
        <taxon>Pseudomonadota</taxon>
        <taxon>Betaproteobacteria</taxon>
        <taxon>Burkholderiales</taxon>
        <taxon>Burkholderiaceae</taxon>
        <taxon>Robbsia</taxon>
    </lineage>
</organism>
<evidence type="ECO:0000259" key="5">
    <source>
        <dbReference type="PROSITE" id="PS50931"/>
    </source>
</evidence>
<dbReference type="Proteomes" id="UP001082899">
    <property type="component" value="Unassembled WGS sequence"/>
</dbReference>
<evidence type="ECO:0000256" key="1">
    <source>
        <dbReference type="ARBA" id="ARBA00009437"/>
    </source>
</evidence>
<keyword evidence="2" id="KW-0805">Transcription regulation</keyword>
<evidence type="ECO:0000256" key="4">
    <source>
        <dbReference type="ARBA" id="ARBA00023163"/>
    </source>
</evidence>
<dbReference type="PROSITE" id="PS50931">
    <property type="entry name" value="HTH_LYSR"/>
    <property type="match status" value="1"/>
</dbReference>
<keyword evidence="4" id="KW-0804">Transcription</keyword>
<comment type="caution">
    <text evidence="6">The sequence shown here is derived from an EMBL/GenBank/DDBJ whole genome shotgun (WGS) entry which is preliminary data.</text>
</comment>
<proteinExistence type="inferred from homology"/>
<dbReference type="SUPFAM" id="SSF46785">
    <property type="entry name" value="Winged helix' DNA-binding domain"/>
    <property type="match status" value="1"/>
</dbReference>
<dbReference type="SUPFAM" id="SSF53850">
    <property type="entry name" value="Periplasmic binding protein-like II"/>
    <property type="match status" value="1"/>
</dbReference>
<comment type="similarity">
    <text evidence="1">Belongs to the LysR transcriptional regulatory family.</text>
</comment>
<protein>
    <submittedName>
        <fullName evidence="6">LysR family transcriptional regulator</fullName>
    </submittedName>
</protein>
<feature type="domain" description="HTH lysR-type" evidence="5">
    <location>
        <begin position="1"/>
        <end position="58"/>
    </location>
</feature>
<name>A0ABT3ZGU6_9BURK</name>
<dbReference type="InterPro" id="IPR036388">
    <property type="entry name" value="WH-like_DNA-bd_sf"/>
</dbReference>
<dbReference type="PRINTS" id="PR00039">
    <property type="entry name" value="HTHLYSR"/>
</dbReference>
<dbReference type="InterPro" id="IPR036390">
    <property type="entry name" value="WH_DNA-bd_sf"/>
</dbReference>
<dbReference type="Gene3D" id="1.10.10.10">
    <property type="entry name" value="Winged helix-like DNA-binding domain superfamily/Winged helix DNA-binding domain"/>
    <property type="match status" value="1"/>
</dbReference>
<dbReference type="Pfam" id="PF03466">
    <property type="entry name" value="LysR_substrate"/>
    <property type="match status" value="1"/>
</dbReference>
<evidence type="ECO:0000313" key="7">
    <source>
        <dbReference type="Proteomes" id="UP001082899"/>
    </source>
</evidence>
<sequence>MNIRFLETFVWLARLRNFRLTAEQLHTTQAAVSSRIAALERSFGTRLFDRTARAATLTAAGQRLLEYAERIVRLDVQMRHAIHDDDGGGTLLRLGVIESIVHSWFPRLMARIRERYPRLELEVTSDTTIDLGRLLRGGAVDLILHTETLAGENLENIPLAEFPMRWVASPALGLGARPVDLLQLAEWPIVSFSRHSAPHAHLRELLTTSGEHPARVSCVSSVAAMIRLVVDGFGVAVLPPAIIQRELDEQALEVLDVVPHFPSLPLVASVRADSHPFTGNIVELAVQASHDFATTLMPAAAPRRPSR</sequence>
<dbReference type="PANTHER" id="PTHR30126:SF77">
    <property type="entry name" value="TRANSCRIPTIONAL REGULATORY PROTEIN"/>
    <property type="match status" value="1"/>
</dbReference>
<evidence type="ECO:0000256" key="3">
    <source>
        <dbReference type="ARBA" id="ARBA00023125"/>
    </source>
</evidence>
<accession>A0ABT3ZGU6</accession>
<evidence type="ECO:0000313" key="6">
    <source>
        <dbReference type="EMBL" id="MCY0385749.1"/>
    </source>
</evidence>
<dbReference type="CDD" id="cd05466">
    <property type="entry name" value="PBP2_LTTR_substrate"/>
    <property type="match status" value="1"/>
</dbReference>
<reference evidence="6" key="1">
    <citation type="submission" date="2022-11" db="EMBL/GenBank/DDBJ databases">
        <title>Robbsia betulipollinis sp. nov., isolated from pollen of birch (Betula pendula).</title>
        <authorList>
            <person name="Shi H."/>
            <person name="Ambika Manirajan B."/>
            <person name="Ratering S."/>
            <person name="Geissler-Plaum R."/>
            <person name="Schnell S."/>
        </authorList>
    </citation>
    <scope>NUCLEOTIDE SEQUENCE</scope>
    <source>
        <strain evidence="6">Bb-Pol-6</strain>
    </source>
</reference>
<dbReference type="InterPro" id="IPR000847">
    <property type="entry name" value="LysR_HTH_N"/>
</dbReference>
<dbReference type="Gene3D" id="3.40.190.10">
    <property type="entry name" value="Periplasmic binding protein-like II"/>
    <property type="match status" value="2"/>
</dbReference>
<keyword evidence="7" id="KW-1185">Reference proteome</keyword>
<keyword evidence="3" id="KW-0238">DNA-binding</keyword>
<dbReference type="RefSeq" id="WP_267844870.1">
    <property type="nucleotide sequence ID" value="NZ_JAPMXC010000001.1"/>
</dbReference>
<dbReference type="InterPro" id="IPR005119">
    <property type="entry name" value="LysR_subst-bd"/>
</dbReference>